<feature type="binding site" evidence="4">
    <location>
        <begin position="170"/>
        <end position="177"/>
    </location>
    <ligand>
        <name>GTP</name>
        <dbReference type="ChEBI" id="CHEBI:37565"/>
    </ligand>
</feature>
<dbReference type="NCBIfam" id="TIGR00231">
    <property type="entry name" value="small_GTP"/>
    <property type="match status" value="2"/>
</dbReference>
<feature type="binding site" evidence="4">
    <location>
        <begin position="272"/>
        <end position="275"/>
    </location>
    <ligand>
        <name>GTP</name>
        <dbReference type="ChEBI" id="CHEBI:37565"/>
    </ligand>
</feature>
<dbReference type="Pfam" id="PF00025">
    <property type="entry name" value="Arf"/>
    <property type="match status" value="2"/>
</dbReference>
<dbReference type="GO" id="GO:0003924">
    <property type="term" value="F:GTPase activity"/>
    <property type="evidence" value="ECO:0007669"/>
    <property type="project" value="InterPro"/>
</dbReference>
<dbReference type="GO" id="GO:0030010">
    <property type="term" value="P:establishment of cell polarity"/>
    <property type="evidence" value="ECO:0007669"/>
    <property type="project" value="UniProtKB-ARBA"/>
</dbReference>
<evidence type="ECO:0000256" key="4">
    <source>
        <dbReference type="PIRSR" id="PIRSR606689-1"/>
    </source>
</evidence>
<dbReference type="InterPro" id="IPR006689">
    <property type="entry name" value="Small_GTPase_ARF/SAR"/>
</dbReference>
<dbReference type="SMART" id="SM00177">
    <property type="entry name" value="ARF"/>
    <property type="match status" value="2"/>
</dbReference>
<dbReference type="OrthoDB" id="2011769at2759"/>
<accession>A0A0R3SF75</accession>
<dbReference type="InterPro" id="IPR005225">
    <property type="entry name" value="Small_GTP-bd"/>
</dbReference>
<dbReference type="PANTHER" id="PTHR11711">
    <property type="entry name" value="ADP RIBOSYLATION FACTOR-RELATED"/>
    <property type="match status" value="1"/>
</dbReference>
<dbReference type="SMART" id="SM00178">
    <property type="entry name" value="SAR"/>
    <property type="match status" value="2"/>
</dbReference>
<sequence>MKKEARILLLGLDAAGKTTILYKLKLGETTVTIPTIGFNVETVEYKNLTFTMWDVGGQKVIRNLWYHYYHGTQGLIFVVDSSDRERLQEARDELWAVLEADELKDAFLLVFANKQDLPNAMRPSEITEGLALHKFPPSRKWYVQATCAVNGEVWYAVFNMQKEARILMVGLDAAGKTTILYKLKFGETVATLPTIGFNVETVEYRNIKFTVWDVGGQTRVRPLWQYYYSGTHGLIFVVDSSDRDRLGEAKEELWSMLNSPELKDTVLLVLANKQDQPKAMKPSEVADGFELHNLPSSRIWKIQGTCAVNGEGISEGLDWLGKEIAHFL</sequence>
<keyword evidence="3 4" id="KW-0342">GTP-binding</keyword>
<dbReference type="SMART" id="SM00175">
    <property type="entry name" value="RAB"/>
    <property type="match status" value="1"/>
</dbReference>
<dbReference type="STRING" id="6216.A0A0R3SF75"/>
<proteinExistence type="inferred from homology"/>
<organism evidence="8">
    <name type="scientific">Hymenolepis diminuta</name>
    <name type="common">Rat tapeworm</name>
    <dbReference type="NCBI Taxonomy" id="6216"/>
    <lineage>
        <taxon>Eukaryota</taxon>
        <taxon>Metazoa</taxon>
        <taxon>Spiralia</taxon>
        <taxon>Lophotrochozoa</taxon>
        <taxon>Platyhelminthes</taxon>
        <taxon>Cestoda</taxon>
        <taxon>Eucestoda</taxon>
        <taxon>Cyclophyllidea</taxon>
        <taxon>Hymenolepididae</taxon>
        <taxon>Hymenolepis</taxon>
    </lineage>
</organism>
<dbReference type="CDD" id="cd00878">
    <property type="entry name" value="Arf_Arl"/>
    <property type="match status" value="2"/>
</dbReference>
<evidence type="ECO:0000256" key="2">
    <source>
        <dbReference type="ARBA" id="ARBA00022741"/>
    </source>
</evidence>
<protein>
    <submittedName>
        <fullName evidence="8">ADP-ribosylation factor</fullName>
    </submittedName>
</protein>
<dbReference type="GO" id="GO:0046872">
    <property type="term" value="F:metal ion binding"/>
    <property type="evidence" value="ECO:0007669"/>
    <property type="project" value="UniProtKB-KW"/>
</dbReference>
<dbReference type="WBParaSite" id="HDID_0000347001-mRNA-1">
    <property type="protein sequence ID" value="HDID_0000347001-mRNA-1"/>
    <property type="gene ID" value="HDID_0000347001"/>
</dbReference>
<evidence type="ECO:0000313" key="8">
    <source>
        <dbReference type="WBParaSite" id="HDID_0000347001-mRNA-1"/>
    </source>
</evidence>
<feature type="binding site" evidence="4">
    <location>
        <position position="216"/>
    </location>
    <ligand>
        <name>GTP</name>
        <dbReference type="ChEBI" id="CHEBI:37565"/>
    </ligand>
</feature>
<evidence type="ECO:0000256" key="5">
    <source>
        <dbReference type="PIRSR" id="PIRSR606689-2"/>
    </source>
</evidence>
<dbReference type="PROSITE" id="PS51417">
    <property type="entry name" value="ARF"/>
    <property type="match status" value="2"/>
</dbReference>
<keyword evidence="5" id="KW-0479">Metal-binding</keyword>
<reference evidence="8" key="1">
    <citation type="submission" date="2017-02" db="UniProtKB">
        <authorList>
            <consortium name="WormBaseParasite"/>
        </authorList>
    </citation>
    <scope>IDENTIFICATION</scope>
</reference>
<dbReference type="Gene3D" id="3.40.50.300">
    <property type="entry name" value="P-loop containing nucleotide triphosphate hydrolases"/>
    <property type="match status" value="2"/>
</dbReference>
<dbReference type="Proteomes" id="UP000274504">
    <property type="component" value="Unassembled WGS sequence"/>
</dbReference>
<reference evidence="6 7" key="2">
    <citation type="submission" date="2018-11" db="EMBL/GenBank/DDBJ databases">
        <authorList>
            <consortium name="Pathogen Informatics"/>
        </authorList>
    </citation>
    <scope>NUCLEOTIDE SEQUENCE [LARGE SCALE GENOMIC DNA]</scope>
</reference>
<evidence type="ECO:0000313" key="7">
    <source>
        <dbReference type="Proteomes" id="UP000274504"/>
    </source>
</evidence>
<dbReference type="GO" id="GO:0005525">
    <property type="term" value="F:GTP binding"/>
    <property type="evidence" value="ECO:0007669"/>
    <property type="project" value="UniProtKB-KW"/>
</dbReference>
<gene>
    <name evidence="6" type="ORF">HDID_LOCUS3468</name>
</gene>
<dbReference type="InterPro" id="IPR024156">
    <property type="entry name" value="Small_GTPase_ARF"/>
</dbReference>
<dbReference type="EMBL" id="UYSG01001060">
    <property type="protein sequence ID" value="VDL33579.1"/>
    <property type="molecule type" value="Genomic_DNA"/>
</dbReference>
<evidence type="ECO:0000256" key="3">
    <source>
        <dbReference type="ARBA" id="ARBA00023134"/>
    </source>
</evidence>
<keyword evidence="2 4" id="KW-0547">Nucleotide-binding</keyword>
<evidence type="ECO:0000313" key="6">
    <source>
        <dbReference type="EMBL" id="VDL33579.1"/>
    </source>
</evidence>
<dbReference type="InterPro" id="IPR027417">
    <property type="entry name" value="P-loop_NTPase"/>
</dbReference>
<keyword evidence="5" id="KW-0460">Magnesium</keyword>
<feature type="binding site" evidence="5">
    <location>
        <position position="194"/>
    </location>
    <ligand>
        <name>Mg(2+)</name>
        <dbReference type="ChEBI" id="CHEBI:18420"/>
    </ligand>
</feature>
<dbReference type="SUPFAM" id="SSF52540">
    <property type="entry name" value="P-loop containing nucleoside triphosphate hydrolases"/>
    <property type="match status" value="2"/>
</dbReference>
<dbReference type="AlphaFoldDB" id="A0A0R3SF75"/>
<comment type="similarity">
    <text evidence="1">Belongs to the small GTPase superfamily. Arf family.</text>
</comment>
<feature type="binding site" evidence="5">
    <location>
        <position position="177"/>
    </location>
    <ligand>
        <name>Mg(2+)</name>
        <dbReference type="ChEBI" id="CHEBI:18420"/>
    </ligand>
</feature>
<dbReference type="PRINTS" id="PR00328">
    <property type="entry name" value="SAR1GTPBP"/>
</dbReference>
<name>A0A0R3SF75_HYMDI</name>
<dbReference type="FunFam" id="3.40.50.300:FF:000412">
    <property type="entry name" value="ADP-ribosylation factor 1"/>
    <property type="match status" value="2"/>
</dbReference>
<evidence type="ECO:0000256" key="1">
    <source>
        <dbReference type="ARBA" id="ARBA00010290"/>
    </source>
</evidence>